<keyword evidence="4" id="KW-0676">Redox-active center</keyword>
<evidence type="ECO:0000256" key="5">
    <source>
        <dbReference type="SAM" id="SignalP"/>
    </source>
</evidence>
<dbReference type="PANTHER" id="PTHR42852:SF6">
    <property type="entry name" value="THIOL:DISULFIDE INTERCHANGE PROTEIN DSBE"/>
    <property type="match status" value="1"/>
</dbReference>
<evidence type="ECO:0000256" key="4">
    <source>
        <dbReference type="ARBA" id="ARBA00023284"/>
    </source>
</evidence>
<dbReference type="InterPro" id="IPR013766">
    <property type="entry name" value="Thioredoxin_domain"/>
</dbReference>
<protein>
    <submittedName>
        <fullName evidence="7">AhpC/TSA family protein</fullName>
    </submittedName>
</protein>
<comment type="subcellular location">
    <subcellularLocation>
        <location evidence="1">Cell envelope</location>
    </subcellularLocation>
</comment>
<gene>
    <name evidence="7" type="ORF">H9625_00260</name>
</gene>
<comment type="caution">
    <text evidence="7">The sequence shown here is derived from an EMBL/GenBank/DDBJ whole genome shotgun (WGS) entry which is preliminary data.</text>
</comment>
<dbReference type="PANTHER" id="PTHR42852">
    <property type="entry name" value="THIOL:DISULFIDE INTERCHANGE PROTEIN DSBE"/>
    <property type="match status" value="1"/>
</dbReference>
<dbReference type="CDD" id="cd02966">
    <property type="entry name" value="TlpA_like_family"/>
    <property type="match status" value="1"/>
</dbReference>
<evidence type="ECO:0000256" key="3">
    <source>
        <dbReference type="ARBA" id="ARBA00023157"/>
    </source>
</evidence>
<dbReference type="InterPro" id="IPR036249">
    <property type="entry name" value="Thioredoxin-like_sf"/>
</dbReference>
<organism evidence="7 8">
    <name type="scientific">Phocaeicola intestinalis</name>
    <dbReference type="NCBI Taxonomy" id="2762212"/>
    <lineage>
        <taxon>Bacteria</taxon>
        <taxon>Pseudomonadati</taxon>
        <taxon>Bacteroidota</taxon>
        <taxon>Bacteroidia</taxon>
        <taxon>Bacteroidales</taxon>
        <taxon>Bacteroidaceae</taxon>
        <taxon>Phocaeicola</taxon>
    </lineage>
</organism>
<sequence>MKVTNLMQILLLGTLTAACTSQAPKDGYLISGTIEGLPDSAYVQLMPVCHEESDPIADTLAIGGKFTFIGKMEEPRAVLLTVKDAYGSRRLMLENTAIEIKGAVVSEDVNGTPSYSLDKLSVSGSPLTARYDSLMAVRGRMDSLFNANQQEHKALLDAIQEAYQAKDQAKVAELRASEAGKQMAEDEMRFFQTVDSVYRQTVMENKDTYWGPLLMISLTSYMNEGMRSWYEELSPAAQASYYGKLVKDELYPTGKIGDKMPEFMVKDASGKEITLQELCQGKKYILIDFWASWCKPCRKEIPNIKKLYAQYASEGFEVISISIDKKKTDWEKAVKEEQLKWPNFLDETGVAKLYKVRAVPTMYLIDAEGRMVGDNLRGEALAEKLADLFD</sequence>
<keyword evidence="3" id="KW-1015">Disulfide bond</keyword>
<proteinExistence type="predicted"/>
<reference evidence="7 8" key="1">
    <citation type="submission" date="2020-08" db="EMBL/GenBank/DDBJ databases">
        <title>A Genomic Blueprint of the Chicken Gut Microbiome.</title>
        <authorList>
            <person name="Gilroy R."/>
            <person name="Ravi A."/>
            <person name="Getino M."/>
            <person name="Pursley I."/>
            <person name="Horton D.L."/>
            <person name="Alikhan N.-F."/>
            <person name="Baker D."/>
            <person name="Gharbi K."/>
            <person name="Hall N."/>
            <person name="Watson M."/>
            <person name="Adriaenssens E.M."/>
            <person name="Foster-Nyarko E."/>
            <person name="Jarju S."/>
            <person name="Secka A."/>
            <person name="Antonio M."/>
            <person name="Oren A."/>
            <person name="Chaudhuri R."/>
            <person name="La Ragione R.M."/>
            <person name="Hildebrand F."/>
            <person name="Pallen M.J."/>
        </authorList>
    </citation>
    <scope>NUCLEOTIDE SEQUENCE [LARGE SCALE GENOMIC DNA]</scope>
    <source>
        <strain evidence="7 8">Sa1CVN1</strain>
    </source>
</reference>
<name>A0ABR8Y3V7_9BACT</name>
<dbReference type="PROSITE" id="PS51257">
    <property type="entry name" value="PROKAR_LIPOPROTEIN"/>
    <property type="match status" value="1"/>
</dbReference>
<accession>A0ABR8Y3V7</accession>
<dbReference type="SUPFAM" id="SSF52833">
    <property type="entry name" value="Thioredoxin-like"/>
    <property type="match status" value="1"/>
</dbReference>
<evidence type="ECO:0000313" key="7">
    <source>
        <dbReference type="EMBL" id="MBD8038897.1"/>
    </source>
</evidence>
<dbReference type="InterPro" id="IPR050553">
    <property type="entry name" value="Thioredoxin_ResA/DsbE_sf"/>
</dbReference>
<dbReference type="InterPro" id="IPR025380">
    <property type="entry name" value="DUF4369"/>
</dbReference>
<keyword evidence="5" id="KW-0732">Signal</keyword>
<dbReference type="Gene3D" id="3.40.30.10">
    <property type="entry name" value="Glutaredoxin"/>
    <property type="match status" value="1"/>
</dbReference>
<feature type="domain" description="Thioredoxin" evidence="6">
    <location>
        <begin position="254"/>
        <end position="390"/>
    </location>
</feature>
<evidence type="ECO:0000256" key="2">
    <source>
        <dbReference type="ARBA" id="ARBA00022748"/>
    </source>
</evidence>
<dbReference type="Pfam" id="PF14289">
    <property type="entry name" value="DUF4369"/>
    <property type="match status" value="1"/>
</dbReference>
<feature type="chain" id="PRO_5045479520" evidence="5">
    <location>
        <begin position="18"/>
        <end position="390"/>
    </location>
</feature>
<evidence type="ECO:0000256" key="1">
    <source>
        <dbReference type="ARBA" id="ARBA00004196"/>
    </source>
</evidence>
<dbReference type="Proteomes" id="UP000620874">
    <property type="component" value="Unassembled WGS sequence"/>
</dbReference>
<dbReference type="InterPro" id="IPR000866">
    <property type="entry name" value="AhpC/TSA"/>
</dbReference>
<dbReference type="RefSeq" id="WP_087248379.1">
    <property type="nucleotide sequence ID" value="NZ_JACSPP010000001.1"/>
</dbReference>
<keyword evidence="2" id="KW-0201">Cytochrome c-type biogenesis</keyword>
<dbReference type="PROSITE" id="PS51352">
    <property type="entry name" value="THIOREDOXIN_2"/>
    <property type="match status" value="1"/>
</dbReference>
<keyword evidence="8" id="KW-1185">Reference proteome</keyword>
<dbReference type="Pfam" id="PF00578">
    <property type="entry name" value="AhpC-TSA"/>
    <property type="match status" value="1"/>
</dbReference>
<evidence type="ECO:0000313" key="8">
    <source>
        <dbReference type="Proteomes" id="UP000620874"/>
    </source>
</evidence>
<dbReference type="EMBL" id="JACSPP010000001">
    <property type="protein sequence ID" value="MBD8038897.1"/>
    <property type="molecule type" value="Genomic_DNA"/>
</dbReference>
<evidence type="ECO:0000259" key="6">
    <source>
        <dbReference type="PROSITE" id="PS51352"/>
    </source>
</evidence>
<feature type="signal peptide" evidence="5">
    <location>
        <begin position="1"/>
        <end position="17"/>
    </location>
</feature>